<dbReference type="PANTHER" id="PTHR46379:SF1">
    <property type="entry name" value="ZINC FINGER MYND DOMAIN-CONTAINING PROTEIN 11"/>
    <property type="match status" value="1"/>
</dbReference>
<evidence type="ECO:0000313" key="2">
    <source>
        <dbReference type="Ensembl" id="ENSTRUP00000061789.1"/>
    </source>
</evidence>
<evidence type="ECO:0000259" key="1">
    <source>
        <dbReference type="PROSITE" id="PS50812"/>
    </source>
</evidence>
<dbReference type="InParanoid" id="A0A674MLD3"/>
<dbReference type="GO" id="GO:0005634">
    <property type="term" value="C:nucleus"/>
    <property type="evidence" value="ECO:0007669"/>
    <property type="project" value="TreeGrafter"/>
</dbReference>
<dbReference type="InterPro" id="IPR000313">
    <property type="entry name" value="PWWP_dom"/>
</dbReference>
<dbReference type="Pfam" id="PF00855">
    <property type="entry name" value="PWWP"/>
    <property type="match status" value="1"/>
</dbReference>
<feature type="domain" description="PWWP" evidence="1">
    <location>
        <begin position="17"/>
        <end position="62"/>
    </location>
</feature>
<dbReference type="AlphaFoldDB" id="A0A674MLD3"/>
<sequence length="62" mass="7126">MSSIICVFILSPGQVPTHDLVWAKMKGFGYWPAKVLQREDNQVDVRFFGHHTPRSSTTVPRR</sequence>
<evidence type="ECO:0000313" key="3">
    <source>
        <dbReference type="Proteomes" id="UP000005226"/>
    </source>
</evidence>
<dbReference type="Gene3D" id="2.30.30.140">
    <property type="match status" value="1"/>
</dbReference>
<proteinExistence type="predicted"/>
<keyword evidence="3" id="KW-1185">Reference proteome</keyword>
<dbReference type="GeneTree" id="ENSGT01140000286854"/>
<organism evidence="2 3">
    <name type="scientific">Takifugu rubripes</name>
    <name type="common">Japanese pufferfish</name>
    <name type="synonym">Fugu rubripes</name>
    <dbReference type="NCBI Taxonomy" id="31033"/>
    <lineage>
        <taxon>Eukaryota</taxon>
        <taxon>Metazoa</taxon>
        <taxon>Chordata</taxon>
        <taxon>Craniata</taxon>
        <taxon>Vertebrata</taxon>
        <taxon>Euteleostomi</taxon>
        <taxon>Actinopterygii</taxon>
        <taxon>Neopterygii</taxon>
        <taxon>Teleostei</taxon>
        <taxon>Neoteleostei</taxon>
        <taxon>Acanthomorphata</taxon>
        <taxon>Eupercaria</taxon>
        <taxon>Tetraodontiformes</taxon>
        <taxon>Tetradontoidea</taxon>
        <taxon>Tetraodontidae</taxon>
        <taxon>Takifugu</taxon>
    </lineage>
</organism>
<dbReference type="GO" id="GO:0034243">
    <property type="term" value="P:regulation of transcription elongation by RNA polymerase II"/>
    <property type="evidence" value="ECO:0007669"/>
    <property type="project" value="InterPro"/>
</dbReference>
<dbReference type="SMART" id="SM00293">
    <property type="entry name" value="PWWP"/>
    <property type="match status" value="1"/>
</dbReference>
<dbReference type="PANTHER" id="PTHR46379">
    <property type="entry name" value="ZINC FINGER MYND DOMAIN-CONTAINING"/>
    <property type="match status" value="1"/>
</dbReference>
<accession>A0A674MLD3</accession>
<reference evidence="2" key="3">
    <citation type="submission" date="2025-09" db="UniProtKB">
        <authorList>
            <consortium name="Ensembl"/>
        </authorList>
    </citation>
    <scope>IDENTIFICATION</scope>
</reference>
<reference evidence="2" key="2">
    <citation type="submission" date="2025-08" db="UniProtKB">
        <authorList>
            <consortium name="Ensembl"/>
        </authorList>
    </citation>
    <scope>IDENTIFICATION</scope>
</reference>
<protein>
    <recommendedName>
        <fullName evidence="1">PWWP domain-containing protein</fullName>
    </recommendedName>
</protein>
<dbReference type="Proteomes" id="UP000005226">
    <property type="component" value="Chromosome 22"/>
</dbReference>
<dbReference type="GO" id="GO:0009966">
    <property type="term" value="P:regulation of signal transduction"/>
    <property type="evidence" value="ECO:0007669"/>
    <property type="project" value="TreeGrafter"/>
</dbReference>
<dbReference type="Ensembl" id="ENSTRUT00000087832.1">
    <property type="protein sequence ID" value="ENSTRUP00000061789.1"/>
    <property type="gene ID" value="ENSTRUG00000028811.1"/>
</dbReference>
<dbReference type="PROSITE" id="PS50812">
    <property type="entry name" value="PWWP"/>
    <property type="match status" value="1"/>
</dbReference>
<dbReference type="InterPro" id="IPR047269">
    <property type="entry name" value="ZMY11"/>
</dbReference>
<reference evidence="2 3" key="1">
    <citation type="journal article" date="2011" name="Genome Biol. Evol.">
        <title>Integration of the genetic map and genome assembly of fugu facilitates insights into distinct features of genome evolution in teleosts and mammals.</title>
        <authorList>
            <person name="Kai W."/>
            <person name="Kikuchi K."/>
            <person name="Tohari S."/>
            <person name="Chew A.K."/>
            <person name="Tay A."/>
            <person name="Fujiwara A."/>
            <person name="Hosoya S."/>
            <person name="Suetake H."/>
            <person name="Naruse K."/>
            <person name="Brenner S."/>
            <person name="Suzuki Y."/>
            <person name="Venkatesh B."/>
        </authorList>
    </citation>
    <scope>NUCLEOTIDE SEQUENCE [LARGE SCALE GENOMIC DNA]</scope>
</reference>
<dbReference type="SUPFAM" id="SSF63748">
    <property type="entry name" value="Tudor/PWWP/MBT"/>
    <property type="match status" value="1"/>
</dbReference>
<name>A0A674MLD3_TAKRU</name>
<dbReference type="GO" id="GO:0003714">
    <property type="term" value="F:transcription corepressor activity"/>
    <property type="evidence" value="ECO:0007669"/>
    <property type="project" value="InterPro"/>
</dbReference>